<evidence type="ECO:0000256" key="1">
    <source>
        <dbReference type="ARBA" id="ARBA00013194"/>
    </source>
</evidence>
<evidence type="ECO:0000256" key="2">
    <source>
        <dbReference type="ARBA" id="ARBA00023110"/>
    </source>
</evidence>
<evidence type="ECO:0000256" key="3">
    <source>
        <dbReference type="ARBA" id="ARBA00023235"/>
    </source>
</evidence>
<dbReference type="InterPro" id="IPR020892">
    <property type="entry name" value="Cyclophilin-type_PPIase_CS"/>
</dbReference>
<dbReference type="EC" id="5.2.1.8" evidence="1"/>
<dbReference type="InterPro" id="IPR002130">
    <property type="entry name" value="Cyclophilin-type_PPIase_dom"/>
</dbReference>
<evidence type="ECO:0000313" key="5">
    <source>
        <dbReference type="EMBL" id="SVC53400.1"/>
    </source>
</evidence>
<dbReference type="Pfam" id="PF00160">
    <property type="entry name" value="Pro_isomerase"/>
    <property type="match status" value="1"/>
</dbReference>
<dbReference type="PROSITE" id="PS50072">
    <property type="entry name" value="CSA_PPIASE_2"/>
    <property type="match status" value="1"/>
</dbReference>
<dbReference type="PROSITE" id="PS00170">
    <property type="entry name" value="CSA_PPIASE_1"/>
    <property type="match status" value="1"/>
</dbReference>
<dbReference type="EMBL" id="UINC01096481">
    <property type="protein sequence ID" value="SVC53400.1"/>
    <property type="molecule type" value="Genomic_DNA"/>
</dbReference>
<dbReference type="PANTHER" id="PTHR45625:SF4">
    <property type="entry name" value="PEPTIDYLPROLYL ISOMERASE DOMAIN AND WD REPEAT-CONTAINING PROTEIN 1"/>
    <property type="match status" value="1"/>
</dbReference>
<reference evidence="5" key="1">
    <citation type="submission" date="2018-05" db="EMBL/GenBank/DDBJ databases">
        <authorList>
            <person name="Lanie J.A."/>
            <person name="Ng W.-L."/>
            <person name="Kazmierczak K.M."/>
            <person name="Andrzejewski T.M."/>
            <person name="Davidsen T.M."/>
            <person name="Wayne K.J."/>
            <person name="Tettelin H."/>
            <person name="Glass J.I."/>
            <person name="Rusch D."/>
            <person name="Podicherti R."/>
            <person name="Tsui H.-C.T."/>
            <person name="Winkler M.E."/>
        </authorList>
    </citation>
    <scope>NUCLEOTIDE SEQUENCE</scope>
</reference>
<evidence type="ECO:0000259" key="4">
    <source>
        <dbReference type="PROSITE" id="PS50072"/>
    </source>
</evidence>
<feature type="non-terminal residue" evidence="5">
    <location>
        <position position="98"/>
    </location>
</feature>
<dbReference type="PANTHER" id="PTHR45625">
    <property type="entry name" value="PEPTIDYL-PROLYL CIS-TRANS ISOMERASE-RELATED"/>
    <property type="match status" value="1"/>
</dbReference>
<dbReference type="AlphaFoldDB" id="A0A382MY12"/>
<keyword evidence="3" id="KW-0413">Isomerase</keyword>
<accession>A0A382MY12</accession>
<proteinExistence type="predicted"/>
<dbReference type="SUPFAM" id="SSF50891">
    <property type="entry name" value="Cyclophilin-like"/>
    <property type="match status" value="1"/>
</dbReference>
<dbReference type="InterPro" id="IPR044666">
    <property type="entry name" value="Cyclophilin_A-like"/>
</dbReference>
<sequence length="98" mass="10705">MKKLLALAAFILPIAMTEAKTDLDPENTLLIDLKDGQVVIELYSDTAPKHVARIKELARAGKYDGVAFHRVLEGFMAQTGDVQFGNVKKFNSSRVGTG</sequence>
<protein>
    <recommendedName>
        <fullName evidence="1">peptidylprolyl isomerase</fullName>
        <ecNumber evidence="1">5.2.1.8</ecNumber>
    </recommendedName>
</protein>
<gene>
    <name evidence="5" type="ORF">METZ01_LOCUS306254</name>
</gene>
<dbReference type="InterPro" id="IPR029000">
    <property type="entry name" value="Cyclophilin-like_dom_sf"/>
</dbReference>
<organism evidence="5">
    <name type="scientific">marine metagenome</name>
    <dbReference type="NCBI Taxonomy" id="408172"/>
    <lineage>
        <taxon>unclassified sequences</taxon>
        <taxon>metagenomes</taxon>
        <taxon>ecological metagenomes</taxon>
    </lineage>
</organism>
<dbReference type="GO" id="GO:0006457">
    <property type="term" value="P:protein folding"/>
    <property type="evidence" value="ECO:0007669"/>
    <property type="project" value="InterPro"/>
</dbReference>
<dbReference type="GO" id="GO:0003755">
    <property type="term" value="F:peptidyl-prolyl cis-trans isomerase activity"/>
    <property type="evidence" value="ECO:0007669"/>
    <property type="project" value="UniProtKB-KW"/>
</dbReference>
<feature type="domain" description="PPIase cyclophilin-type" evidence="4">
    <location>
        <begin position="36"/>
        <end position="98"/>
    </location>
</feature>
<dbReference type="Gene3D" id="2.40.100.10">
    <property type="entry name" value="Cyclophilin-like"/>
    <property type="match status" value="1"/>
</dbReference>
<name>A0A382MY12_9ZZZZ</name>
<keyword evidence="2" id="KW-0697">Rotamase</keyword>